<dbReference type="InterPro" id="IPR050300">
    <property type="entry name" value="GDXG_lipolytic_enzyme"/>
</dbReference>
<accession>M7XKB0</accession>
<dbReference type="RefSeq" id="XP_016271727.1">
    <property type="nucleotide sequence ID" value="XM_016416230.1"/>
</dbReference>
<feature type="domain" description="Alpha/beta hydrolase fold-3" evidence="3">
    <location>
        <begin position="44"/>
        <end position="140"/>
    </location>
</feature>
<dbReference type="GeneID" id="27366569"/>
<dbReference type="PANTHER" id="PTHR48081">
    <property type="entry name" value="AB HYDROLASE SUPERFAMILY PROTEIN C4A8.06C"/>
    <property type="match status" value="1"/>
</dbReference>
<dbReference type="GO" id="GO:0016787">
    <property type="term" value="F:hydrolase activity"/>
    <property type="evidence" value="ECO:0007669"/>
    <property type="project" value="UniProtKB-KW"/>
</dbReference>
<evidence type="ECO:0000313" key="5">
    <source>
        <dbReference type="Proteomes" id="UP000016926"/>
    </source>
</evidence>
<dbReference type="InterPro" id="IPR013094">
    <property type="entry name" value="AB_hydrolase_3"/>
</dbReference>
<keyword evidence="5" id="KW-1185">Reference proteome</keyword>
<dbReference type="SUPFAM" id="SSF53474">
    <property type="entry name" value="alpha/beta-Hydrolases"/>
    <property type="match status" value="1"/>
</dbReference>
<reference evidence="4 5" key="1">
    <citation type="journal article" date="2012" name="Nat. Commun.">
        <title>A multi-omic map of the lipid-producing yeast Rhodosporidium toruloides.</title>
        <authorList>
            <person name="Zhu Z."/>
            <person name="Zhang S."/>
            <person name="Liu H."/>
            <person name="Shen H."/>
            <person name="Lin X."/>
            <person name="Yang F."/>
            <person name="Zhou Y.J."/>
            <person name="Jin G."/>
            <person name="Ye M."/>
            <person name="Zou H."/>
            <person name="Zou H."/>
            <person name="Zhao Z.K."/>
        </authorList>
    </citation>
    <scope>NUCLEOTIDE SEQUENCE [LARGE SCALE GENOMIC DNA]</scope>
    <source>
        <strain evidence="4 5">NP11</strain>
    </source>
</reference>
<dbReference type="EMBL" id="KB722660">
    <property type="protein sequence ID" value="EMS20608.1"/>
    <property type="molecule type" value="Genomic_DNA"/>
</dbReference>
<name>M7XKB0_RHOT1</name>
<dbReference type="Gene3D" id="3.40.50.1820">
    <property type="entry name" value="alpha/beta hydrolase"/>
    <property type="match status" value="1"/>
</dbReference>
<gene>
    <name evidence="4" type="ORF">RHTO_02556</name>
</gene>
<dbReference type="AlphaFoldDB" id="M7XKB0"/>
<dbReference type="InterPro" id="IPR029058">
    <property type="entry name" value="AB_hydrolase_fold"/>
</dbReference>
<dbReference type="Pfam" id="PF07859">
    <property type="entry name" value="Abhydrolase_3"/>
    <property type="match status" value="1"/>
</dbReference>
<dbReference type="PANTHER" id="PTHR48081:SF3">
    <property type="entry name" value="ALPHA_BETA HYDROLASE FOLD-3 DOMAIN-CONTAINING PROTEIN"/>
    <property type="match status" value="1"/>
</dbReference>
<keyword evidence="1 4" id="KW-0378">Hydrolase</keyword>
<organism evidence="4 5">
    <name type="scientific">Rhodotorula toruloides (strain NP11)</name>
    <name type="common">Yeast</name>
    <name type="synonym">Rhodosporidium toruloides</name>
    <dbReference type="NCBI Taxonomy" id="1130832"/>
    <lineage>
        <taxon>Eukaryota</taxon>
        <taxon>Fungi</taxon>
        <taxon>Dikarya</taxon>
        <taxon>Basidiomycota</taxon>
        <taxon>Pucciniomycotina</taxon>
        <taxon>Microbotryomycetes</taxon>
        <taxon>Sporidiobolales</taxon>
        <taxon>Sporidiobolaceae</taxon>
        <taxon>Rhodotorula</taxon>
    </lineage>
</organism>
<evidence type="ECO:0000256" key="1">
    <source>
        <dbReference type="ARBA" id="ARBA00022801"/>
    </source>
</evidence>
<evidence type="ECO:0000259" key="3">
    <source>
        <dbReference type="Pfam" id="PF07859"/>
    </source>
</evidence>
<dbReference type="eggNOG" id="ENOG502S3DF">
    <property type="taxonomic scope" value="Eukaryota"/>
</dbReference>
<feature type="region of interest" description="Disordered" evidence="2">
    <location>
        <begin position="311"/>
        <end position="330"/>
    </location>
</feature>
<dbReference type="HOGENOM" id="CLU_012494_9_2_1"/>
<sequence>MLAVPKPTTLTFKTVLGVDYQLDVWLPEQDSLAKTPWEAAPVLCYYHGGGLCAGNRDWNAWVPDWLFYGALEAGVAVISIDYTLLGPHNGTHVVDDVRDAMRFIHDELNTKLAELSKRRIDPKRIAVCGSSAGGYVSYIAGIHSPVPLKAIISFYGGGGEFLVDWYLKEKKEPFFHDQPLIKDPTPYRAILDAPIDSTPPTVRTPIDDPNQLRNTLFYYLLQTGSFLDALSGMQGVAAELAKLPAEQRAQAVPDHVKRVVPHLAVSPSFPPTYLLHGTFDSVVFPAESRNMYRVLREAGVEAKLAEVEGGEHGFDTQDGWASGPGGQDEELTKKRNETLGTVLPWLLERI</sequence>
<evidence type="ECO:0000256" key="2">
    <source>
        <dbReference type="SAM" id="MobiDB-lite"/>
    </source>
</evidence>
<protein>
    <submittedName>
        <fullName evidence="4">Secreted hydrolase</fullName>
    </submittedName>
</protein>
<dbReference type="Proteomes" id="UP000016926">
    <property type="component" value="Unassembled WGS sequence"/>
</dbReference>
<proteinExistence type="predicted"/>
<dbReference type="OrthoDB" id="19653at2759"/>
<evidence type="ECO:0000313" key="4">
    <source>
        <dbReference type="EMBL" id="EMS20608.1"/>
    </source>
</evidence>